<gene>
    <name evidence="3" type="ORF">SI7747_09012094</name>
</gene>
<feature type="region of interest" description="Disordered" evidence="1">
    <location>
        <begin position="37"/>
        <end position="81"/>
    </location>
</feature>
<feature type="region of interest" description="Disordered" evidence="1">
    <location>
        <begin position="95"/>
        <end position="123"/>
    </location>
</feature>
<dbReference type="PANTHER" id="PTHR33210:SF18">
    <property type="entry name" value="PROTODERMAL FACTOR 1"/>
    <property type="match status" value="1"/>
</dbReference>
<reference evidence="3 4" key="1">
    <citation type="submission" date="2019-12" db="EMBL/GenBank/DDBJ databases">
        <authorList>
            <person name="Scholz U."/>
            <person name="Mascher M."/>
            <person name="Fiebig A."/>
        </authorList>
    </citation>
    <scope>NUCLEOTIDE SEQUENCE</scope>
</reference>
<dbReference type="InterPro" id="IPR039923">
    <property type="entry name" value="Protodermal_1"/>
</dbReference>
<proteinExistence type="predicted"/>
<evidence type="ECO:0000313" key="3">
    <source>
        <dbReference type="EMBL" id="CAA2626391.1"/>
    </source>
</evidence>
<name>A0A7I8J7J7_SPIIN</name>
<protein>
    <submittedName>
        <fullName evidence="3">Uncharacterized protein</fullName>
    </submittedName>
</protein>
<evidence type="ECO:0000313" key="4">
    <source>
        <dbReference type="Proteomes" id="UP001189122"/>
    </source>
</evidence>
<dbReference type="EMBL" id="LR743596">
    <property type="protein sequence ID" value="CAA2626391.1"/>
    <property type="molecule type" value="Genomic_DNA"/>
</dbReference>
<feature type="compositionally biased region" description="Low complexity" evidence="1">
    <location>
        <begin position="70"/>
        <end position="81"/>
    </location>
</feature>
<evidence type="ECO:0000256" key="2">
    <source>
        <dbReference type="SAM" id="SignalP"/>
    </source>
</evidence>
<feature type="compositionally biased region" description="Basic residues" evidence="1">
    <location>
        <begin position="103"/>
        <end position="123"/>
    </location>
</feature>
<sequence>MAEWHSSTKLLLWALVAVLLSQTLVNNVACSRNLGSLEDDKAYSPRPHKSPSKGKPSCPTPSHGKGGGYSSPPGGAATPHLPAAAAATPHHLAAAAAPGLPLPKRRRKRHLHPTKRRWGHPSCHYRPRNSLHPWHPHAPSTWLPSPGLPPFFTGTCDYWRTHPQAIFAICGYWNTIGRMLGLTPPATPNLSLLDALKNTRSDGLGDLYREGTAAFLNSLVNQKFAFSTSQVRDAFANALVSDQAAATQAQVFKRANEGRLK</sequence>
<keyword evidence="4" id="KW-1185">Reference proteome</keyword>
<keyword evidence="2" id="KW-0732">Signal</keyword>
<dbReference type="PANTHER" id="PTHR33210">
    <property type="entry name" value="PROTODERMAL FACTOR 1"/>
    <property type="match status" value="1"/>
</dbReference>
<feature type="chain" id="PRO_5029785457" evidence="2">
    <location>
        <begin position="31"/>
        <end position="261"/>
    </location>
</feature>
<dbReference type="AlphaFoldDB" id="A0A7I8J7J7"/>
<accession>A0A7I8J7J7</accession>
<dbReference type="EMBL" id="CACRZD030000009">
    <property type="protein sequence ID" value="CAA6665705.1"/>
    <property type="molecule type" value="Genomic_DNA"/>
</dbReference>
<feature type="signal peptide" evidence="2">
    <location>
        <begin position="1"/>
        <end position="30"/>
    </location>
</feature>
<organism evidence="3">
    <name type="scientific">Spirodela intermedia</name>
    <name type="common">Intermediate duckweed</name>
    <dbReference type="NCBI Taxonomy" id="51605"/>
    <lineage>
        <taxon>Eukaryota</taxon>
        <taxon>Viridiplantae</taxon>
        <taxon>Streptophyta</taxon>
        <taxon>Embryophyta</taxon>
        <taxon>Tracheophyta</taxon>
        <taxon>Spermatophyta</taxon>
        <taxon>Magnoliopsida</taxon>
        <taxon>Liliopsida</taxon>
        <taxon>Araceae</taxon>
        <taxon>Lemnoideae</taxon>
        <taxon>Spirodela</taxon>
    </lineage>
</organism>
<dbReference type="Proteomes" id="UP001189122">
    <property type="component" value="Unassembled WGS sequence"/>
</dbReference>
<evidence type="ECO:0000256" key="1">
    <source>
        <dbReference type="SAM" id="MobiDB-lite"/>
    </source>
</evidence>